<gene>
    <name evidence="2" type="ORF">Tci_065711</name>
</gene>
<organism evidence="2">
    <name type="scientific">Tanacetum cinerariifolium</name>
    <name type="common">Dalmatian daisy</name>
    <name type="synonym">Chrysanthemum cinerariifolium</name>
    <dbReference type="NCBI Taxonomy" id="118510"/>
    <lineage>
        <taxon>Eukaryota</taxon>
        <taxon>Viridiplantae</taxon>
        <taxon>Streptophyta</taxon>
        <taxon>Embryophyta</taxon>
        <taxon>Tracheophyta</taxon>
        <taxon>Spermatophyta</taxon>
        <taxon>Magnoliopsida</taxon>
        <taxon>eudicotyledons</taxon>
        <taxon>Gunneridae</taxon>
        <taxon>Pentapetalae</taxon>
        <taxon>asterids</taxon>
        <taxon>campanulids</taxon>
        <taxon>Asterales</taxon>
        <taxon>Asteraceae</taxon>
        <taxon>Asteroideae</taxon>
        <taxon>Anthemideae</taxon>
        <taxon>Anthemidinae</taxon>
        <taxon>Tanacetum</taxon>
    </lineage>
</organism>
<feature type="compositionally biased region" description="Basic and acidic residues" evidence="1">
    <location>
        <begin position="66"/>
        <end position="78"/>
    </location>
</feature>
<feature type="compositionally biased region" description="Polar residues" evidence="1">
    <location>
        <begin position="154"/>
        <end position="166"/>
    </location>
</feature>
<proteinExistence type="predicted"/>
<comment type="caution">
    <text evidence="2">The sequence shown here is derived from an EMBL/GenBank/DDBJ whole genome shotgun (WGS) entry which is preliminary data.</text>
</comment>
<evidence type="ECO:0000256" key="1">
    <source>
        <dbReference type="SAM" id="MobiDB-lite"/>
    </source>
</evidence>
<dbReference type="EMBL" id="BKCJ010010917">
    <property type="protein sequence ID" value="GEU93733.1"/>
    <property type="molecule type" value="Genomic_DNA"/>
</dbReference>
<reference evidence="2" key="1">
    <citation type="journal article" date="2019" name="Sci. Rep.">
        <title>Draft genome of Tanacetum cinerariifolium, the natural source of mosquito coil.</title>
        <authorList>
            <person name="Yamashiro T."/>
            <person name="Shiraishi A."/>
            <person name="Satake H."/>
            <person name="Nakayama K."/>
        </authorList>
    </citation>
    <scope>NUCLEOTIDE SEQUENCE</scope>
</reference>
<accession>A0A6L2P5N0</accession>
<protein>
    <submittedName>
        <fullName evidence="2">Uncharacterized protein</fullName>
    </submittedName>
</protein>
<feature type="region of interest" description="Disordered" evidence="1">
    <location>
        <begin position="66"/>
        <end position="182"/>
    </location>
</feature>
<name>A0A6L2P5N0_TANCI</name>
<evidence type="ECO:0000313" key="2">
    <source>
        <dbReference type="EMBL" id="GEU93733.1"/>
    </source>
</evidence>
<feature type="compositionally biased region" description="Basic residues" evidence="1">
    <location>
        <begin position="84"/>
        <end position="93"/>
    </location>
</feature>
<feature type="compositionally biased region" description="Acidic residues" evidence="1">
    <location>
        <begin position="131"/>
        <end position="144"/>
    </location>
</feature>
<sequence>MPKFTIKSTDKAALNEFDQKGALYQTMHVNKSINRNLANHRLYHALMKALIEDENAMDKGVADTIKDHKRKHNDDKDPPTGLNHGKKTKRRRTKESESFKKPSTTKEPLKGKALSKGSKTGKFVSTKEPVEEPTTEVVMDDVSEDVVHDDDQPQDTSKPKTTNNPNPEWFTQPLRPPTPDPKWNKRDYYPFDMSKPLPLQGHPGHLTVAVDYFFNNDLEYLKSFDLARMYTRSITKTKAAQYEIVGIEDMVPTLWRVKSISVKKLHGYGHLEEIVVKRADRQLYKFKEDDFVDLYINDIEDMLLLVVQHKLFHLTDSDIVDFIMALHMFTLVIKKRVEDLQLGKRVMQADELYKFSNGTLKKIQDELHHRVLDFDLGYNKEMSRRKWTATDKKRSEIMVELIDKKMYETRIIRNLKRLVGARELEMD</sequence>
<dbReference type="AlphaFoldDB" id="A0A6L2P5N0"/>